<reference evidence="2" key="1">
    <citation type="submission" date="2020-06" db="EMBL/GenBank/DDBJ databases">
        <authorList>
            <person name="Li T."/>
            <person name="Hu X."/>
            <person name="Zhang T."/>
            <person name="Song X."/>
            <person name="Zhang H."/>
            <person name="Dai N."/>
            <person name="Sheng W."/>
            <person name="Hou X."/>
            <person name="Wei L."/>
        </authorList>
    </citation>
    <scope>NUCLEOTIDE SEQUENCE</scope>
    <source>
        <strain evidence="2">G01</strain>
        <tissue evidence="2">Leaf</tissue>
    </source>
</reference>
<evidence type="ECO:0000256" key="1">
    <source>
        <dbReference type="SAM" id="MobiDB-lite"/>
    </source>
</evidence>
<evidence type="ECO:0000313" key="2">
    <source>
        <dbReference type="EMBL" id="KAL0288496.1"/>
    </source>
</evidence>
<dbReference type="EMBL" id="JACGWK010001444">
    <property type="protein sequence ID" value="KAL0288496.1"/>
    <property type="molecule type" value="Genomic_DNA"/>
</dbReference>
<proteinExistence type="predicted"/>
<reference evidence="2" key="2">
    <citation type="journal article" date="2024" name="Plant">
        <title>Genomic evolution and insights into agronomic trait innovations of Sesamum species.</title>
        <authorList>
            <person name="Miao H."/>
            <person name="Wang L."/>
            <person name="Qu L."/>
            <person name="Liu H."/>
            <person name="Sun Y."/>
            <person name="Le M."/>
            <person name="Wang Q."/>
            <person name="Wei S."/>
            <person name="Zheng Y."/>
            <person name="Lin W."/>
            <person name="Duan Y."/>
            <person name="Cao H."/>
            <person name="Xiong S."/>
            <person name="Wang X."/>
            <person name="Wei L."/>
            <person name="Li C."/>
            <person name="Ma Q."/>
            <person name="Ju M."/>
            <person name="Zhao R."/>
            <person name="Li G."/>
            <person name="Mu C."/>
            <person name="Tian Q."/>
            <person name="Mei H."/>
            <person name="Zhang T."/>
            <person name="Gao T."/>
            <person name="Zhang H."/>
        </authorList>
    </citation>
    <scope>NUCLEOTIDE SEQUENCE</scope>
    <source>
        <strain evidence="2">G01</strain>
    </source>
</reference>
<dbReference type="AlphaFoldDB" id="A0AAW2J1P5"/>
<feature type="region of interest" description="Disordered" evidence="1">
    <location>
        <begin position="29"/>
        <end position="60"/>
    </location>
</feature>
<feature type="compositionally biased region" description="Basic and acidic residues" evidence="1">
    <location>
        <begin position="29"/>
        <end position="50"/>
    </location>
</feature>
<comment type="caution">
    <text evidence="2">The sequence shown here is derived from an EMBL/GenBank/DDBJ whole genome shotgun (WGS) entry which is preliminary data.</text>
</comment>
<gene>
    <name evidence="2" type="ORF">Sangu_2656900</name>
</gene>
<accession>A0AAW2J1P5</accession>
<sequence length="82" mass="9448">MVTPVVRKPVRRQLFKGKGKVIVDDPKEMTSRVEHEGEQILGKDHEKEVSNTRLSKRGNRRELTISRADVEDVGRQIERLGQ</sequence>
<organism evidence="2">
    <name type="scientific">Sesamum angustifolium</name>
    <dbReference type="NCBI Taxonomy" id="2727405"/>
    <lineage>
        <taxon>Eukaryota</taxon>
        <taxon>Viridiplantae</taxon>
        <taxon>Streptophyta</taxon>
        <taxon>Embryophyta</taxon>
        <taxon>Tracheophyta</taxon>
        <taxon>Spermatophyta</taxon>
        <taxon>Magnoliopsida</taxon>
        <taxon>eudicotyledons</taxon>
        <taxon>Gunneridae</taxon>
        <taxon>Pentapetalae</taxon>
        <taxon>asterids</taxon>
        <taxon>lamiids</taxon>
        <taxon>Lamiales</taxon>
        <taxon>Pedaliaceae</taxon>
        <taxon>Sesamum</taxon>
    </lineage>
</organism>
<protein>
    <submittedName>
        <fullName evidence="2">Uncharacterized protein</fullName>
    </submittedName>
</protein>
<name>A0AAW2J1P5_9LAMI</name>